<organism evidence="1">
    <name type="scientific">Theileria annulata</name>
    <dbReference type="NCBI Taxonomy" id="5874"/>
    <lineage>
        <taxon>Eukaryota</taxon>
        <taxon>Sar</taxon>
        <taxon>Alveolata</taxon>
        <taxon>Apicomplexa</taxon>
        <taxon>Aconoidasida</taxon>
        <taxon>Piroplasmida</taxon>
        <taxon>Theileriidae</taxon>
        <taxon>Theileria</taxon>
    </lineage>
</organism>
<dbReference type="VEuPathDB" id="PiroplasmaDB:TA16835"/>
<evidence type="ECO:0000313" key="1">
    <source>
        <dbReference type="EMBL" id="SVP89157.1"/>
    </source>
</evidence>
<accession>A0A3B0MGL6</accession>
<dbReference type="EMBL" id="UIVS01000001">
    <property type="protein sequence ID" value="SVP90297.1"/>
    <property type="molecule type" value="Genomic_DNA"/>
</dbReference>
<gene>
    <name evidence="1" type="ORF">TAT_000100900</name>
    <name evidence="2" type="ORF">TAV_000100200</name>
</gene>
<evidence type="ECO:0000313" key="2">
    <source>
        <dbReference type="EMBL" id="SVP90297.1"/>
    </source>
</evidence>
<dbReference type="AlphaFoldDB" id="A0A3B0MGL6"/>
<sequence>MELLYNPLKATDITLGDVHLGYFVPTVICGRTRSFQNDLHRFISNYCNHIFQNNFNTFLKSCLDFGLEGIGLEYKNCMFSKILVLSPKENLTDVWQILWGTWSYVFKSGVEEESEEYNVLYKVSLIYLMFYLYFSQSDFNNLPIPLSIVNSVIDTFDECLKVAELVLKKYRVTSVLNVLKYLMSQKCITFTLLDGLQFLYQNKFGSPLKPPS</sequence>
<protein>
    <submittedName>
        <fullName evidence="1">Uncharacterized protein</fullName>
    </submittedName>
</protein>
<dbReference type="EMBL" id="UIVT01000001">
    <property type="protein sequence ID" value="SVP89157.1"/>
    <property type="molecule type" value="Genomic_DNA"/>
</dbReference>
<name>A0A3B0MGL6_THEAN</name>
<proteinExistence type="predicted"/>
<reference evidence="1" key="1">
    <citation type="submission" date="2018-07" db="EMBL/GenBank/DDBJ databases">
        <authorList>
            <person name="Quirk P.G."/>
            <person name="Krulwich T.A."/>
        </authorList>
    </citation>
    <scope>NUCLEOTIDE SEQUENCE</scope>
    <source>
        <strain evidence="1">Anand</strain>
    </source>
</reference>